<accession>A0AC60QFC8</accession>
<evidence type="ECO:0000313" key="1">
    <source>
        <dbReference type="EMBL" id="KAG0432526.1"/>
    </source>
</evidence>
<comment type="caution">
    <text evidence="1">The sequence shown here is derived from an EMBL/GenBank/DDBJ whole genome shotgun (WGS) entry which is preliminary data.</text>
</comment>
<dbReference type="EMBL" id="JABSTQ010009142">
    <property type="protein sequence ID" value="KAG0432526.1"/>
    <property type="molecule type" value="Genomic_DNA"/>
</dbReference>
<gene>
    <name evidence="1" type="ORF">HPB47_020756</name>
</gene>
<reference evidence="1 2" key="1">
    <citation type="journal article" date="2020" name="Cell">
        <title>Large-Scale Comparative Analyses of Tick Genomes Elucidate Their Genetic Diversity and Vector Capacities.</title>
        <authorList>
            <consortium name="Tick Genome and Microbiome Consortium (TIGMIC)"/>
            <person name="Jia N."/>
            <person name="Wang J."/>
            <person name="Shi W."/>
            <person name="Du L."/>
            <person name="Sun Y."/>
            <person name="Zhan W."/>
            <person name="Jiang J.F."/>
            <person name="Wang Q."/>
            <person name="Zhang B."/>
            <person name="Ji P."/>
            <person name="Bell-Sakyi L."/>
            <person name="Cui X.M."/>
            <person name="Yuan T.T."/>
            <person name="Jiang B.G."/>
            <person name="Yang W.F."/>
            <person name="Lam T.T."/>
            <person name="Chang Q.C."/>
            <person name="Ding S.J."/>
            <person name="Wang X.J."/>
            <person name="Zhu J.G."/>
            <person name="Ruan X.D."/>
            <person name="Zhao L."/>
            <person name="Wei J.T."/>
            <person name="Ye R.Z."/>
            <person name="Que T.C."/>
            <person name="Du C.H."/>
            <person name="Zhou Y.H."/>
            <person name="Cheng J.X."/>
            <person name="Dai P.F."/>
            <person name="Guo W.B."/>
            <person name="Han X.H."/>
            <person name="Huang E.J."/>
            <person name="Li L.F."/>
            <person name="Wei W."/>
            <person name="Gao Y.C."/>
            <person name="Liu J.Z."/>
            <person name="Shao H.Z."/>
            <person name="Wang X."/>
            <person name="Wang C.C."/>
            <person name="Yang T.C."/>
            <person name="Huo Q.B."/>
            <person name="Li W."/>
            <person name="Chen H.Y."/>
            <person name="Chen S.E."/>
            <person name="Zhou L.G."/>
            <person name="Ni X.B."/>
            <person name="Tian J.H."/>
            <person name="Sheng Y."/>
            <person name="Liu T."/>
            <person name="Pan Y.S."/>
            <person name="Xia L.Y."/>
            <person name="Li J."/>
            <person name="Zhao F."/>
            <person name="Cao W.C."/>
        </authorList>
    </citation>
    <scope>NUCLEOTIDE SEQUENCE [LARGE SCALE GENOMIC DNA]</scope>
    <source>
        <strain evidence="1">Iper-2018</strain>
    </source>
</reference>
<evidence type="ECO:0000313" key="2">
    <source>
        <dbReference type="Proteomes" id="UP000805193"/>
    </source>
</evidence>
<proteinExistence type="predicted"/>
<dbReference type="Proteomes" id="UP000805193">
    <property type="component" value="Unassembled WGS sequence"/>
</dbReference>
<name>A0AC60QFC8_IXOPE</name>
<keyword evidence="2" id="KW-1185">Reference proteome</keyword>
<protein>
    <submittedName>
        <fullName evidence="1">Uncharacterized protein</fullName>
    </submittedName>
</protein>
<organism evidence="1 2">
    <name type="scientific">Ixodes persulcatus</name>
    <name type="common">Taiga tick</name>
    <dbReference type="NCBI Taxonomy" id="34615"/>
    <lineage>
        <taxon>Eukaryota</taxon>
        <taxon>Metazoa</taxon>
        <taxon>Ecdysozoa</taxon>
        <taxon>Arthropoda</taxon>
        <taxon>Chelicerata</taxon>
        <taxon>Arachnida</taxon>
        <taxon>Acari</taxon>
        <taxon>Parasitiformes</taxon>
        <taxon>Ixodida</taxon>
        <taxon>Ixodoidea</taxon>
        <taxon>Ixodidae</taxon>
        <taxon>Ixodinae</taxon>
        <taxon>Ixodes</taxon>
    </lineage>
</organism>
<sequence>MDISISLTFGVEGTGTQAASTEAAAADVVPIIRGMESMLNQDNFDELGQIRAAKEDGREQAQGTPRPFQGITPPERLASFLALVLCRSEVPPSCTKVSLNPKKKEENKDLRTLATWWRQGGGEVQQEAVEFIKKNVRNHMKRRVLPEHFVHLSVVIVEQLKAKMRLRMTPSVVTSWQRFFAFHDMVSRQAFKELSEAASSF</sequence>